<evidence type="ECO:0008006" key="3">
    <source>
        <dbReference type="Google" id="ProtNLM"/>
    </source>
</evidence>
<name>A0A067N205_BOTB1</name>
<sequence>MDAGYLTLIDLLQRQGSDLGPSVSRPQILGAIAHYLSVIPPEHVSSFAQTISLSPTLWDPLDIQHVAGCHSAFRQSVSLKIKSLKWEHRAGLASSRWSFRITINQWLQSMSQGVSSTSTRPKSIVRLTILGGLLAGLEDVSPQNRSHVEKAKERIREAGVKCASEVISMLNSSSAERWEEEFLPDLHSAAIYILHATLLLIPPSQLAPLPLFALSRLLSEEICETFKQGFSFLGNLAEHTSLNSEGKFAIDPSSRTHEDVKLFVSSQRFTSIGPICQLLGRTFDLLIESTPNRDDVFAHLGDNLDTLDAISGKVQGLWAKNPLSSLEDEERIALSTRPTLVLLWTAFKTLIFASVSISQSVLSMITFYPSAPIQELALGILTNLGHLSFISSKFGTQASGGGFKQQQRAFFGALDVLSSSNGQGAGSNACDTFLHTLAANLKGSSLEAQHPVQQSQTAFFLACAEQLISCISDDCLEGTVLPIAHQNLDNLAYREIFESAHSVMLSVFASHRKQSQGTNAKSRRGRIAERLAPFYLRSLLENSQEGRLSTQQLCLAYASLVGGATAAGNDALAWLCIDALLDAMRDANRPRIAPSSQVHRLRLALVSLIPGVSVAILPRLLDRVEQSINEAKAEEKEEVWHTVNGMMDKVGDKGKEISLKWWLDMSERLRGNGVDVGGPFIS</sequence>
<dbReference type="HOGENOM" id="CLU_015601_0_0_1"/>
<organism evidence="1 2">
    <name type="scientific">Botryobasidium botryosum (strain FD-172 SS1)</name>
    <dbReference type="NCBI Taxonomy" id="930990"/>
    <lineage>
        <taxon>Eukaryota</taxon>
        <taxon>Fungi</taxon>
        <taxon>Dikarya</taxon>
        <taxon>Basidiomycota</taxon>
        <taxon>Agaricomycotina</taxon>
        <taxon>Agaricomycetes</taxon>
        <taxon>Cantharellales</taxon>
        <taxon>Botryobasidiaceae</taxon>
        <taxon>Botryobasidium</taxon>
    </lineage>
</organism>
<dbReference type="PANTHER" id="PTHR39214:SF1">
    <property type="entry name" value="MICROBODY (PEROXISOME) BIOGENESIS PROTEIN PEROXIN 8 (EUROFUNG)"/>
    <property type="match status" value="1"/>
</dbReference>
<proteinExistence type="predicted"/>
<dbReference type="PANTHER" id="PTHR39214">
    <property type="entry name" value="MICROBODY (PEROXISOME) BIOGENESIS PROTEIN PEROXIN 8 (EUROFUNG)"/>
    <property type="match status" value="1"/>
</dbReference>
<dbReference type="EMBL" id="KL198017">
    <property type="protein sequence ID" value="KDQ20990.1"/>
    <property type="molecule type" value="Genomic_DNA"/>
</dbReference>
<dbReference type="InterPro" id="IPR055334">
    <property type="entry name" value="PEX8-like"/>
</dbReference>
<dbReference type="Proteomes" id="UP000027195">
    <property type="component" value="Unassembled WGS sequence"/>
</dbReference>
<dbReference type="AlphaFoldDB" id="A0A067N205"/>
<dbReference type="STRING" id="930990.A0A067N205"/>
<reference evidence="2" key="1">
    <citation type="journal article" date="2014" name="Proc. Natl. Acad. Sci. U.S.A.">
        <title>Extensive sampling of basidiomycete genomes demonstrates inadequacy of the white-rot/brown-rot paradigm for wood decay fungi.</title>
        <authorList>
            <person name="Riley R."/>
            <person name="Salamov A.A."/>
            <person name="Brown D.W."/>
            <person name="Nagy L.G."/>
            <person name="Floudas D."/>
            <person name="Held B.W."/>
            <person name="Levasseur A."/>
            <person name="Lombard V."/>
            <person name="Morin E."/>
            <person name="Otillar R."/>
            <person name="Lindquist E.A."/>
            <person name="Sun H."/>
            <person name="LaButti K.M."/>
            <person name="Schmutz J."/>
            <person name="Jabbour D."/>
            <person name="Luo H."/>
            <person name="Baker S.E."/>
            <person name="Pisabarro A.G."/>
            <person name="Walton J.D."/>
            <person name="Blanchette R.A."/>
            <person name="Henrissat B."/>
            <person name="Martin F."/>
            <person name="Cullen D."/>
            <person name="Hibbett D.S."/>
            <person name="Grigoriev I.V."/>
        </authorList>
    </citation>
    <scope>NUCLEOTIDE SEQUENCE [LARGE SCALE GENOMIC DNA]</scope>
    <source>
        <strain evidence="2">FD-172 SS1</strain>
    </source>
</reference>
<dbReference type="OrthoDB" id="2357318at2759"/>
<gene>
    <name evidence="1" type="ORF">BOTBODRAFT_27001</name>
</gene>
<evidence type="ECO:0000313" key="1">
    <source>
        <dbReference type="EMBL" id="KDQ20990.1"/>
    </source>
</evidence>
<protein>
    <recommendedName>
        <fullName evidence="3">Nucleolar 27S pre-rRNA processing Urb2/Npa2 C-terminal domain-containing protein</fullName>
    </recommendedName>
</protein>
<accession>A0A067N205</accession>
<keyword evidence="2" id="KW-1185">Reference proteome</keyword>
<evidence type="ECO:0000313" key="2">
    <source>
        <dbReference type="Proteomes" id="UP000027195"/>
    </source>
</evidence>
<dbReference type="InParanoid" id="A0A067N205"/>